<dbReference type="EMBL" id="CAMGYJ010000005">
    <property type="protein sequence ID" value="CAI0417767.1"/>
    <property type="molecule type" value="Genomic_DNA"/>
</dbReference>
<dbReference type="PANTHER" id="PTHR38221:SF1">
    <property type="entry name" value="OVULE PROTEIN"/>
    <property type="match status" value="1"/>
</dbReference>
<dbReference type="PANTHER" id="PTHR38221">
    <property type="entry name" value="BNAA04G14260D PROTEIN"/>
    <property type="match status" value="1"/>
</dbReference>
<feature type="region of interest" description="Disordered" evidence="1">
    <location>
        <begin position="192"/>
        <end position="215"/>
    </location>
</feature>
<organism evidence="2 3">
    <name type="scientific">Linum tenue</name>
    <dbReference type="NCBI Taxonomy" id="586396"/>
    <lineage>
        <taxon>Eukaryota</taxon>
        <taxon>Viridiplantae</taxon>
        <taxon>Streptophyta</taxon>
        <taxon>Embryophyta</taxon>
        <taxon>Tracheophyta</taxon>
        <taxon>Spermatophyta</taxon>
        <taxon>Magnoliopsida</taxon>
        <taxon>eudicotyledons</taxon>
        <taxon>Gunneridae</taxon>
        <taxon>Pentapetalae</taxon>
        <taxon>rosids</taxon>
        <taxon>fabids</taxon>
        <taxon>Malpighiales</taxon>
        <taxon>Linaceae</taxon>
        <taxon>Linum</taxon>
    </lineage>
</organism>
<keyword evidence="3" id="KW-1185">Reference proteome</keyword>
<feature type="region of interest" description="Disordered" evidence="1">
    <location>
        <begin position="486"/>
        <end position="531"/>
    </location>
</feature>
<feature type="compositionally biased region" description="Basic and acidic residues" evidence="1">
    <location>
        <begin position="498"/>
        <end position="514"/>
    </location>
</feature>
<feature type="region of interest" description="Disordered" evidence="1">
    <location>
        <begin position="19"/>
        <end position="142"/>
    </location>
</feature>
<evidence type="ECO:0000313" key="3">
    <source>
        <dbReference type="Proteomes" id="UP001154282"/>
    </source>
</evidence>
<dbReference type="Proteomes" id="UP001154282">
    <property type="component" value="Unassembled WGS sequence"/>
</dbReference>
<gene>
    <name evidence="2" type="ORF">LITE_LOCUS17433</name>
</gene>
<sequence>MESNDPFASMAQLCRVSASQESQLLLPGSEQHSDNDANSGEITEESAAITTENDDDSDEVNQNSIEGENAYLFHTPPEFSSSVSDNEVFHTPRRASSSSLPSSQNQEPQPEGFVDGGGGGRGEGRTEKHAGDSDDKEEEEETLGFAVDLGEDTDLGFSIMAASESADRIGSISLVQVSEAVDRGHEMKVIRSESMESRVSEEESVLNPDNNDNTSGLTVEARIQKLKETLDRLNYISEKQKRWTNNAVAETAEACSCPELSILDCSAEKSGLPKQEFASLSMNVIQDAPRDIPEASLCREPSILDRSMEKPGSPKCELLSVCMNVIRDAPRDSPEARGTLEMNQFSMIEDLPAGMKVDDNGQSHGVKRKLELFSPEEMESVLVESNSGKENEATKGTHLKKLVLPQGASAEIEKNVKSGKNAKSGSTKHKFASPSMNVIQDALIDCSEARGTLEINNHSMVEDIPAEMKVDDNGKLNGGKGKLEALTEEMESASGESNSEKEQEGTKGTHDVVEKLVLPRGTSGEDKKSAKSWKRVSALVSLEVLEFLKMFAEDTDDGDSVLESMSLFDIAKMRGMTFP</sequence>
<reference evidence="2" key="1">
    <citation type="submission" date="2022-08" db="EMBL/GenBank/DDBJ databases">
        <authorList>
            <person name="Gutierrez-Valencia J."/>
        </authorList>
    </citation>
    <scope>NUCLEOTIDE SEQUENCE</scope>
</reference>
<feature type="compositionally biased region" description="Basic and acidic residues" evidence="1">
    <location>
        <begin position="122"/>
        <end position="133"/>
    </location>
</feature>
<feature type="compositionally biased region" description="Low complexity" evidence="1">
    <location>
        <begin position="96"/>
        <end position="110"/>
    </location>
</feature>
<protein>
    <submittedName>
        <fullName evidence="2">Uncharacterized protein</fullName>
    </submittedName>
</protein>
<proteinExistence type="predicted"/>
<evidence type="ECO:0000256" key="1">
    <source>
        <dbReference type="SAM" id="MobiDB-lite"/>
    </source>
</evidence>
<accession>A0AAV0K7S5</accession>
<comment type="caution">
    <text evidence="2">The sequence shown here is derived from an EMBL/GenBank/DDBJ whole genome shotgun (WGS) entry which is preliminary data.</text>
</comment>
<name>A0AAV0K7S5_9ROSI</name>
<dbReference type="AlphaFoldDB" id="A0AAV0K7S5"/>
<feature type="compositionally biased region" description="Basic and acidic residues" evidence="1">
    <location>
        <begin position="192"/>
        <end position="201"/>
    </location>
</feature>
<evidence type="ECO:0000313" key="2">
    <source>
        <dbReference type="EMBL" id="CAI0417767.1"/>
    </source>
</evidence>